<dbReference type="AlphaFoldDB" id="C0EK45"/>
<dbReference type="InterPro" id="IPR022221">
    <property type="entry name" value="TypeIII_RM_meth"/>
</dbReference>
<proteinExistence type="predicted"/>
<name>C0EK45_NEIFL</name>
<keyword evidence="3" id="KW-1185">Reference proteome</keyword>
<organism evidence="2 3">
    <name type="scientific">Neisseria flavescens NRL30031/H210</name>
    <dbReference type="NCBI Taxonomy" id="546264"/>
    <lineage>
        <taxon>Bacteria</taxon>
        <taxon>Pseudomonadati</taxon>
        <taxon>Pseudomonadota</taxon>
        <taxon>Betaproteobacteria</taxon>
        <taxon>Neisseriales</taxon>
        <taxon>Neisseriaceae</taxon>
        <taxon>Neisseria</taxon>
    </lineage>
</organism>
<comment type="caution">
    <text evidence="2">The sequence shown here is derived from an EMBL/GenBank/DDBJ whole genome shotgun (WGS) entry which is preliminary data.</text>
</comment>
<reference evidence="2 3" key="1">
    <citation type="submission" date="2009-01" db="EMBL/GenBank/DDBJ databases">
        <authorList>
            <person name="Fulton L."/>
            <person name="Clifton S."/>
            <person name="Chinwalla A.T."/>
            <person name="Mitreva M."/>
            <person name="Sodergren E."/>
            <person name="Weinstock G."/>
            <person name="Clifton S."/>
            <person name="Dooling D.J."/>
            <person name="Fulton B."/>
            <person name="Minx P."/>
            <person name="Pepin K.H."/>
            <person name="Johnson M."/>
            <person name="Bhonagiri V."/>
            <person name="Nash W.E."/>
            <person name="Mardis E.R."/>
            <person name="Wilson R.K."/>
        </authorList>
    </citation>
    <scope>NUCLEOTIDE SEQUENCE [LARGE SCALE GENOMIC DNA]</scope>
    <source>
        <strain evidence="2 3">NRL30031/H210</strain>
    </source>
</reference>
<evidence type="ECO:0000259" key="1">
    <source>
        <dbReference type="Pfam" id="PF12564"/>
    </source>
</evidence>
<gene>
    <name evidence="2" type="ORF">NEIFLAOT_00287</name>
</gene>
<dbReference type="EMBL" id="ACEN01000005">
    <property type="protein sequence ID" value="EEG34668.1"/>
    <property type="molecule type" value="Genomic_DNA"/>
</dbReference>
<feature type="domain" description="Type III restriction/modification enzyme methylation subunit" evidence="1">
    <location>
        <begin position="2"/>
        <end position="36"/>
    </location>
</feature>
<dbReference type="eggNOG" id="COG2189">
    <property type="taxonomic scope" value="Bacteria"/>
</dbReference>
<sequence>MEVNGVLVFKLQDFRFFLVKHSINNSYTKYANRIGLPFFADKEKNPKQYDKFDQLFPLS</sequence>
<protein>
    <recommendedName>
        <fullName evidence="1">Type III restriction/modification enzyme methylation subunit domain-containing protein</fullName>
    </recommendedName>
</protein>
<evidence type="ECO:0000313" key="3">
    <source>
        <dbReference type="Proteomes" id="UP000004457"/>
    </source>
</evidence>
<accession>C0EK45</accession>
<evidence type="ECO:0000313" key="2">
    <source>
        <dbReference type="EMBL" id="EEG34668.1"/>
    </source>
</evidence>
<dbReference type="Proteomes" id="UP000004457">
    <property type="component" value="Unassembled WGS sequence"/>
</dbReference>
<dbReference type="Pfam" id="PF12564">
    <property type="entry name" value="TypeIII_RM_meth"/>
    <property type="match status" value="1"/>
</dbReference>